<comment type="caution">
    <text evidence="1">The sequence shown here is derived from an EMBL/GenBank/DDBJ whole genome shotgun (WGS) entry which is preliminary data.</text>
</comment>
<evidence type="ECO:0000313" key="1">
    <source>
        <dbReference type="EMBL" id="KAI2385619.1"/>
    </source>
</evidence>
<reference evidence="1" key="1">
    <citation type="journal article" date="2022" name="bioRxiv">
        <title>Population genetic analysis of Ophidiomyces ophidiicola, the causative agent of snake fungal disease, indicates recent introductions to the USA.</title>
        <authorList>
            <person name="Ladner J.T."/>
            <person name="Palmer J.M."/>
            <person name="Ettinger C.L."/>
            <person name="Stajich J.E."/>
            <person name="Farrell T.M."/>
            <person name="Glorioso B.M."/>
            <person name="Lawson B."/>
            <person name="Price S.J."/>
            <person name="Stengle A.G."/>
            <person name="Grear D.A."/>
            <person name="Lorch J.M."/>
        </authorList>
    </citation>
    <scope>NUCLEOTIDE SEQUENCE</scope>
    <source>
        <strain evidence="1">NWHC 24266-5</strain>
    </source>
</reference>
<organism evidence="1">
    <name type="scientific">Ophidiomyces ophidiicola</name>
    <dbReference type="NCBI Taxonomy" id="1387563"/>
    <lineage>
        <taxon>Eukaryota</taxon>
        <taxon>Fungi</taxon>
        <taxon>Dikarya</taxon>
        <taxon>Ascomycota</taxon>
        <taxon>Pezizomycotina</taxon>
        <taxon>Eurotiomycetes</taxon>
        <taxon>Eurotiomycetidae</taxon>
        <taxon>Onygenales</taxon>
        <taxon>Onygenaceae</taxon>
        <taxon>Ophidiomyces</taxon>
    </lineage>
</organism>
<sequence>MRRQVYVHLAAFVTITTVGAFDEKPFRVQDDVLGFPQYEIQFLDEYILVDDVSSWLPKSFYRKTSSATTALPSRSSTSLPLVSQTDGTELSEPDVSNDSAKKQGAASSESSQEDDSIVAYEEMVIGSQKFICSIPTPHSGNLTGNDQTPPDQAKELSRATHRGLELLKDMEGRCMYYAAGWWSYSFCYNNQVRQFHALVPGNGAPIYPPTEDPAAQSFVLGRFLKDFKGEKSSSRFRKTTTEIATRQADGDSDSWYLVQHLDGGTPCDLTGRNRKIEVQFHCHPQSTDHIGWIKEITTCSYLMVIYTPRLCNDVAFQPPQADEPHVIKCRQMISPSGIPDWESMRRARIQQTLKKATSNALPNIGDIEVGAMKLVGRDGKKIEKGRVASIGEEKVEIIAISEGGEVHRLSPEDLKKYNLDPEKMEVLKKQLDELANGKDWKMEVVDANGQRGLRGIIQTDEDNDEMDLQEQNNDPKKREKKRLMKDLRRKEPKKDEAEEGSDETYKKEL</sequence>
<accession>A0ACB8UUS8</accession>
<proteinExistence type="predicted"/>
<dbReference type="EMBL" id="JALBCA010000056">
    <property type="protein sequence ID" value="KAI2385619.1"/>
    <property type="molecule type" value="Genomic_DNA"/>
</dbReference>
<gene>
    <name evidence="1" type="primary">YOS9</name>
    <name evidence="1" type="ORF">LOY88_004000</name>
</gene>
<protein>
    <submittedName>
        <fullName evidence="1">Protein OS-9</fullName>
    </submittedName>
</protein>
<name>A0ACB8UUS8_9EURO</name>